<dbReference type="PIRSF" id="PIRSF017082">
    <property type="entry name" value="YflP"/>
    <property type="match status" value="1"/>
</dbReference>
<dbReference type="Proteomes" id="UP001518990">
    <property type="component" value="Unassembled WGS sequence"/>
</dbReference>
<evidence type="ECO:0000313" key="2">
    <source>
        <dbReference type="EMBL" id="MBO1077175.1"/>
    </source>
</evidence>
<dbReference type="PANTHER" id="PTHR42928">
    <property type="entry name" value="TRICARBOXYLATE-BINDING PROTEIN"/>
    <property type="match status" value="1"/>
</dbReference>
<dbReference type="EMBL" id="JACTNF010000047">
    <property type="protein sequence ID" value="MBO1077175.1"/>
    <property type="molecule type" value="Genomic_DNA"/>
</dbReference>
<evidence type="ECO:0000313" key="3">
    <source>
        <dbReference type="Proteomes" id="UP001518990"/>
    </source>
</evidence>
<sequence length="330" mass="34716">MTLPIHATRRTMLGGLLAPLATPAVLRAQTVFPNRPITLIVSFPAGGSSDVTARIVADGMSRTLGQSVVVENRPGGATVIGANAVLQSAKDGYTLLFASTSALTTNPHLFRNLPYKTADFAPVSMVAVAPWIIAGTPTIPVTTLQELVAYVKARPGQMNYHHYGPGTGAHLFAEMVLNATGMQAEAIVYKGEAPALTALSTGEIQFMPANISGALLEQHRAGRIRILAVADAVRSPAAPDVPTFAEAGYPQVVANSWFGIAAPAGTPAPVLARLQQGVEAAMALPDVRSRIETTGFIPQSSTTEAMAQTIREHSQLWGDVIQRLGIKLEL</sequence>
<evidence type="ECO:0000256" key="1">
    <source>
        <dbReference type="ARBA" id="ARBA00006987"/>
    </source>
</evidence>
<name>A0ABS3KIA2_9PROT</name>
<keyword evidence="3" id="KW-1185">Reference proteome</keyword>
<dbReference type="Gene3D" id="3.40.190.150">
    <property type="entry name" value="Bordetella uptake gene, domain 1"/>
    <property type="match status" value="1"/>
</dbReference>
<reference evidence="2 3" key="1">
    <citation type="submission" date="2020-09" db="EMBL/GenBank/DDBJ databases">
        <title>Roseomonas.</title>
        <authorList>
            <person name="Zhu W."/>
        </authorList>
    </citation>
    <scope>NUCLEOTIDE SEQUENCE [LARGE SCALE GENOMIC DNA]</scope>
    <source>
        <strain evidence="2 3">1311</strain>
    </source>
</reference>
<gene>
    <name evidence="2" type="ORF">IAI60_21445</name>
</gene>
<comment type="similarity">
    <text evidence="1">Belongs to the UPF0065 (bug) family.</text>
</comment>
<dbReference type="SUPFAM" id="SSF53850">
    <property type="entry name" value="Periplasmic binding protein-like II"/>
    <property type="match status" value="1"/>
</dbReference>
<accession>A0ABS3KIA2</accession>
<dbReference type="RefSeq" id="WP_207451120.1">
    <property type="nucleotide sequence ID" value="NZ_CP061096.1"/>
</dbReference>
<organism evidence="2 3">
    <name type="scientific">Roseomonas marmotae</name>
    <dbReference type="NCBI Taxonomy" id="2768161"/>
    <lineage>
        <taxon>Bacteria</taxon>
        <taxon>Pseudomonadati</taxon>
        <taxon>Pseudomonadota</taxon>
        <taxon>Alphaproteobacteria</taxon>
        <taxon>Acetobacterales</taxon>
        <taxon>Roseomonadaceae</taxon>
        <taxon>Roseomonas</taxon>
    </lineage>
</organism>
<dbReference type="Gene3D" id="3.40.190.10">
    <property type="entry name" value="Periplasmic binding protein-like II"/>
    <property type="match status" value="1"/>
</dbReference>
<dbReference type="InterPro" id="IPR005064">
    <property type="entry name" value="BUG"/>
</dbReference>
<comment type="caution">
    <text evidence="2">The sequence shown here is derived from an EMBL/GenBank/DDBJ whole genome shotgun (WGS) entry which is preliminary data.</text>
</comment>
<dbReference type="Pfam" id="PF03401">
    <property type="entry name" value="TctC"/>
    <property type="match status" value="1"/>
</dbReference>
<dbReference type="CDD" id="cd07012">
    <property type="entry name" value="PBP2_Bug_TTT"/>
    <property type="match status" value="1"/>
</dbReference>
<dbReference type="PANTHER" id="PTHR42928:SF5">
    <property type="entry name" value="BLR1237 PROTEIN"/>
    <property type="match status" value="1"/>
</dbReference>
<dbReference type="InterPro" id="IPR042100">
    <property type="entry name" value="Bug_dom1"/>
</dbReference>
<proteinExistence type="inferred from homology"/>
<protein>
    <submittedName>
        <fullName evidence="2">Tripartite tricarboxylate transporter substrate binding protein</fullName>
    </submittedName>
</protein>